<evidence type="ECO:0000256" key="3">
    <source>
        <dbReference type="ARBA" id="ARBA00022490"/>
    </source>
</evidence>
<sequence length="266" mass="30947">MTLKQENTFIRYYLFTERISEGKPEISKSMIENQLSCSSAGKMKEIIKIQEQLRDEVLDCIQSRKSKMAELQSETEELGNQMIQEVTMKVLHRIELIMNTLESILCRCEKVEAKFISYKRDSNSKSQQVGELAKRFESVKYELKNYFVIIERIAGIFSETNHLNNQMIKTINDKLSRLSCNNSHIPIQEQIQKFHENFENNSKLNVFNPNNQFSNFVVQEFKSIHNAINSTSKLRQEADDSIANAMKEFTDTLQNGLKIAVSYSKY</sequence>
<evidence type="ECO:0000256" key="2">
    <source>
        <dbReference type="ARBA" id="ARBA00005678"/>
    </source>
</evidence>
<accession>A0A2P4YW33</accession>
<proteinExistence type="inferred from homology"/>
<dbReference type="EMBL" id="JIBK01000002">
    <property type="protein sequence ID" value="POM82015.1"/>
    <property type="molecule type" value="Genomic_DNA"/>
</dbReference>
<organism evidence="7 8">
    <name type="scientific">Cryptosporidium meleagridis</name>
    <dbReference type="NCBI Taxonomy" id="93969"/>
    <lineage>
        <taxon>Eukaryota</taxon>
        <taxon>Sar</taxon>
        <taxon>Alveolata</taxon>
        <taxon>Apicomplexa</taxon>
        <taxon>Conoidasida</taxon>
        <taxon>Coccidia</taxon>
        <taxon>Eucoccidiorida</taxon>
        <taxon>Eimeriorina</taxon>
        <taxon>Cryptosporidiidae</taxon>
        <taxon>Cryptosporidium</taxon>
    </lineage>
</organism>
<reference evidence="7 8" key="1">
    <citation type="submission" date="2014-04" db="EMBL/GenBank/DDBJ databases">
        <title>Comparative Genomics of Cryptosporidium Species.</title>
        <authorList>
            <person name="Silva J.C."/>
            <person name="Su Q."/>
            <person name="Chalmers R."/>
            <person name="Chibucos M.C."/>
            <person name="Elwin K."/>
            <person name="Godinez A."/>
            <person name="Guo F."/>
            <person name="Huynh K."/>
            <person name="Orvis J."/>
            <person name="Ott S."/>
            <person name="Sadzewicz L."/>
            <person name="Sengamalay N."/>
            <person name="Shetty A."/>
            <person name="Sun M."/>
            <person name="Tallon L."/>
            <person name="Xiao L."/>
            <person name="Zhang H."/>
            <person name="Fraser C.M."/>
            <person name="Zhu G."/>
            <person name="Kissinger J."/>
            <person name="Widmer G."/>
        </authorList>
    </citation>
    <scope>NUCLEOTIDE SEQUENCE [LARGE SCALE GENOMIC DNA]</scope>
    <source>
        <strain evidence="7 8">UKMEL1</strain>
    </source>
</reference>
<evidence type="ECO:0000256" key="5">
    <source>
        <dbReference type="ARBA" id="ARBA00023054"/>
    </source>
</evidence>
<dbReference type="GO" id="GO:0005200">
    <property type="term" value="F:structural constituent of cytoskeleton"/>
    <property type="evidence" value="ECO:0007669"/>
    <property type="project" value="InterPro"/>
</dbReference>
<dbReference type="OrthoDB" id="436841at2759"/>
<dbReference type="InterPro" id="IPR008374">
    <property type="entry name" value="SF_assemblin/giardin_b"/>
</dbReference>
<keyword evidence="8" id="KW-1185">Reference proteome</keyword>
<keyword evidence="3" id="KW-0963">Cytoplasm</keyword>
<protein>
    <recommendedName>
        <fullName evidence="9">SF-assemblin/beta giardin family protein</fullName>
    </recommendedName>
</protein>
<comment type="subcellular location">
    <subcellularLocation>
        <location evidence="1">Cytoplasm</location>
        <location evidence="1">Cytoskeleton</location>
    </subcellularLocation>
</comment>
<dbReference type="Proteomes" id="UP000236928">
    <property type="component" value="Unassembled WGS sequence"/>
</dbReference>
<name>A0A2P4YW33_9CRYT</name>
<keyword evidence="5" id="KW-0175">Coiled coil</keyword>
<keyword evidence="4" id="KW-0493">Microtubule</keyword>
<gene>
    <name evidence="7" type="ORF">CmeUKMEL1_00280</name>
</gene>
<evidence type="ECO:0000313" key="7">
    <source>
        <dbReference type="EMBL" id="POM82015.1"/>
    </source>
</evidence>
<dbReference type="GO" id="GO:0005874">
    <property type="term" value="C:microtubule"/>
    <property type="evidence" value="ECO:0007669"/>
    <property type="project" value="UniProtKB-KW"/>
</dbReference>
<dbReference type="Pfam" id="PF06705">
    <property type="entry name" value="SF-assemblin"/>
    <property type="match status" value="1"/>
</dbReference>
<dbReference type="VEuPathDB" id="CryptoDB:CmeUKMEL1_00280"/>
<comment type="similarity">
    <text evidence="2">Belongs to the SF-assemblin family.</text>
</comment>
<keyword evidence="6" id="KW-0206">Cytoskeleton</keyword>
<comment type="caution">
    <text evidence="7">The sequence shown here is derived from an EMBL/GenBank/DDBJ whole genome shotgun (WGS) entry which is preliminary data.</text>
</comment>
<evidence type="ECO:0008006" key="9">
    <source>
        <dbReference type="Google" id="ProtNLM"/>
    </source>
</evidence>
<evidence type="ECO:0000256" key="6">
    <source>
        <dbReference type="ARBA" id="ARBA00023212"/>
    </source>
</evidence>
<evidence type="ECO:0000256" key="4">
    <source>
        <dbReference type="ARBA" id="ARBA00022701"/>
    </source>
</evidence>
<evidence type="ECO:0000313" key="8">
    <source>
        <dbReference type="Proteomes" id="UP000236928"/>
    </source>
</evidence>
<evidence type="ECO:0000256" key="1">
    <source>
        <dbReference type="ARBA" id="ARBA00004245"/>
    </source>
</evidence>
<dbReference type="AlphaFoldDB" id="A0A2P4YW33"/>